<gene>
    <name evidence="5" type="ORF">GPA27_01950</name>
</gene>
<evidence type="ECO:0000256" key="2">
    <source>
        <dbReference type="ARBA" id="ARBA00022801"/>
    </source>
</evidence>
<evidence type="ECO:0000256" key="3">
    <source>
        <dbReference type="SAM" id="MobiDB-lite"/>
    </source>
</evidence>
<dbReference type="PROSITE" id="PS51462">
    <property type="entry name" value="NUDIX"/>
    <property type="match status" value="1"/>
</dbReference>
<dbReference type="Proteomes" id="UP000634522">
    <property type="component" value="Unassembled WGS sequence"/>
</dbReference>
<dbReference type="InterPro" id="IPR015797">
    <property type="entry name" value="NUDIX_hydrolase-like_dom_sf"/>
</dbReference>
<dbReference type="Pfam" id="PF00293">
    <property type="entry name" value="NUDIX"/>
    <property type="match status" value="1"/>
</dbReference>
<dbReference type="Gene3D" id="3.90.79.10">
    <property type="entry name" value="Nucleoside Triphosphate Pyrophosphohydrolase"/>
    <property type="match status" value="1"/>
</dbReference>
<proteinExistence type="predicted"/>
<accession>A0ABX1NA69</accession>
<keyword evidence="2" id="KW-0378">Hydrolase</keyword>
<evidence type="ECO:0000313" key="5">
    <source>
        <dbReference type="EMBL" id="NMF96159.1"/>
    </source>
</evidence>
<comment type="caution">
    <text evidence="5">The sequence shown here is derived from an EMBL/GenBank/DDBJ whole genome shotgun (WGS) entry which is preliminary data.</text>
</comment>
<dbReference type="InterPro" id="IPR000086">
    <property type="entry name" value="NUDIX_hydrolase_dom"/>
</dbReference>
<evidence type="ECO:0000259" key="4">
    <source>
        <dbReference type="PROSITE" id="PS51462"/>
    </source>
</evidence>
<dbReference type="EMBL" id="WTVS01000002">
    <property type="protein sequence ID" value="NMF96159.1"/>
    <property type="molecule type" value="Genomic_DNA"/>
</dbReference>
<sequence>MTHSPELEPFGIPLEEPSTMTKRSRATAVVEHEGRIVLTETRHGLILLPGGGINRGEPPLAAAVRELDEETGLVATQGIYLFEHESPSNRHFVFWLSATGAPTPRDDAVALHFLARDEQPGPLRLSPATHEILRKYLALTNANRDLFAMLAALEAG</sequence>
<evidence type="ECO:0000313" key="6">
    <source>
        <dbReference type="Proteomes" id="UP000634522"/>
    </source>
</evidence>
<organism evidence="5 6">
    <name type="scientific">Aromatoleum toluolicum</name>
    <dbReference type="NCBI Taxonomy" id="90060"/>
    <lineage>
        <taxon>Bacteria</taxon>
        <taxon>Pseudomonadati</taxon>
        <taxon>Pseudomonadota</taxon>
        <taxon>Betaproteobacteria</taxon>
        <taxon>Rhodocyclales</taxon>
        <taxon>Rhodocyclaceae</taxon>
        <taxon>Aromatoleum</taxon>
    </lineage>
</organism>
<evidence type="ECO:0000256" key="1">
    <source>
        <dbReference type="ARBA" id="ARBA00001946"/>
    </source>
</evidence>
<name>A0ABX1NA69_9RHOO</name>
<reference evidence="5 6" key="1">
    <citation type="submission" date="2019-12" db="EMBL/GenBank/DDBJ databases">
        <title>Comparative genomics gives insights into the taxonomy of the Azoarcus-Aromatoleum group and reveals separate origins of nif in the plant-associated Azoarcus and non-plant-associated Aromatoleum sub-groups.</title>
        <authorList>
            <person name="Lafos M."/>
            <person name="Maluk M."/>
            <person name="Batista M."/>
            <person name="Junghare M."/>
            <person name="Carmona M."/>
            <person name="Faoro H."/>
            <person name="Cruz L.M."/>
            <person name="Battistoni F."/>
            <person name="De Souza E."/>
            <person name="Pedrosa F."/>
            <person name="Chen W.-M."/>
            <person name="Poole P.S."/>
            <person name="Dixon R.A."/>
            <person name="James E.K."/>
        </authorList>
    </citation>
    <scope>NUCLEOTIDE SEQUENCE [LARGE SCALE GENOMIC DNA]</scope>
    <source>
        <strain evidence="5 6">T</strain>
    </source>
</reference>
<dbReference type="PROSITE" id="PS00893">
    <property type="entry name" value="NUDIX_BOX"/>
    <property type="match status" value="1"/>
</dbReference>
<feature type="region of interest" description="Disordered" evidence="3">
    <location>
        <begin position="1"/>
        <end position="21"/>
    </location>
</feature>
<keyword evidence="6" id="KW-1185">Reference proteome</keyword>
<feature type="domain" description="Nudix hydrolase" evidence="4">
    <location>
        <begin position="20"/>
        <end position="141"/>
    </location>
</feature>
<comment type="cofactor">
    <cofactor evidence="1">
        <name>Mg(2+)</name>
        <dbReference type="ChEBI" id="CHEBI:18420"/>
    </cofactor>
</comment>
<dbReference type="SUPFAM" id="SSF55811">
    <property type="entry name" value="Nudix"/>
    <property type="match status" value="1"/>
</dbReference>
<protein>
    <submittedName>
        <fullName evidence="5">NUDIX domain-containing protein</fullName>
    </submittedName>
</protein>
<dbReference type="InterPro" id="IPR020084">
    <property type="entry name" value="NUDIX_hydrolase_CS"/>
</dbReference>